<dbReference type="OrthoDB" id="9770517at2"/>
<organism evidence="3 4">
    <name type="scientific">Filimonas effusa</name>
    <dbReference type="NCBI Taxonomy" id="2508721"/>
    <lineage>
        <taxon>Bacteria</taxon>
        <taxon>Pseudomonadati</taxon>
        <taxon>Bacteroidota</taxon>
        <taxon>Chitinophagia</taxon>
        <taxon>Chitinophagales</taxon>
        <taxon>Chitinophagaceae</taxon>
        <taxon>Filimonas</taxon>
    </lineage>
</organism>
<dbReference type="Gene3D" id="1.20.1600.10">
    <property type="entry name" value="Outer membrane efflux proteins (OEP)"/>
    <property type="match status" value="1"/>
</dbReference>
<keyword evidence="2" id="KW-0812">Transmembrane</keyword>
<protein>
    <submittedName>
        <fullName evidence="3">TolC family protein</fullName>
    </submittedName>
</protein>
<evidence type="ECO:0000256" key="1">
    <source>
        <dbReference type="ARBA" id="ARBA00007613"/>
    </source>
</evidence>
<evidence type="ECO:0000313" key="3">
    <source>
        <dbReference type="EMBL" id="RXK83201.1"/>
    </source>
</evidence>
<keyword evidence="2" id="KW-1134">Transmembrane beta strand</keyword>
<evidence type="ECO:0000313" key="4">
    <source>
        <dbReference type="Proteomes" id="UP000290545"/>
    </source>
</evidence>
<keyword evidence="2" id="KW-0472">Membrane</keyword>
<dbReference type="Proteomes" id="UP000290545">
    <property type="component" value="Unassembled WGS sequence"/>
</dbReference>
<gene>
    <name evidence="3" type="ORF">ESB13_13875</name>
</gene>
<dbReference type="Gene3D" id="2.20.200.10">
    <property type="entry name" value="Outer membrane efflux proteins (OEP)"/>
    <property type="match status" value="1"/>
</dbReference>
<name>A0A4Q1D679_9BACT</name>
<dbReference type="PANTHER" id="PTHR30203">
    <property type="entry name" value="OUTER MEMBRANE CATION EFFLUX PROTEIN"/>
    <property type="match status" value="1"/>
</dbReference>
<dbReference type="GO" id="GO:0015562">
    <property type="term" value="F:efflux transmembrane transporter activity"/>
    <property type="evidence" value="ECO:0007669"/>
    <property type="project" value="InterPro"/>
</dbReference>
<keyword evidence="4" id="KW-1185">Reference proteome</keyword>
<reference evidence="3 4" key="1">
    <citation type="submission" date="2019-01" db="EMBL/GenBank/DDBJ databases">
        <title>Filimonas sp. strain TTM-71.</title>
        <authorList>
            <person name="Chen W.-M."/>
        </authorList>
    </citation>
    <scope>NUCLEOTIDE SEQUENCE [LARGE SCALE GENOMIC DNA]</scope>
    <source>
        <strain evidence="3 4">TTM-71</strain>
    </source>
</reference>
<keyword evidence="2" id="KW-0564">Palmitate</keyword>
<dbReference type="EMBL" id="SDHZ01000002">
    <property type="protein sequence ID" value="RXK83201.1"/>
    <property type="molecule type" value="Genomic_DNA"/>
</dbReference>
<proteinExistence type="inferred from homology"/>
<dbReference type="Pfam" id="PF02321">
    <property type="entry name" value="OEP"/>
    <property type="match status" value="2"/>
</dbReference>
<dbReference type="PROSITE" id="PS51257">
    <property type="entry name" value="PROKAR_LIPOPROTEIN"/>
    <property type="match status" value="1"/>
</dbReference>
<dbReference type="SUPFAM" id="SSF56954">
    <property type="entry name" value="Outer membrane efflux proteins (OEP)"/>
    <property type="match status" value="1"/>
</dbReference>
<dbReference type="AlphaFoldDB" id="A0A4Q1D679"/>
<comment type="subcellular location">
    <subcellularLocation>
        <location evidence="2">Cell membrane</location>
        <topology evidence="2">Lipid-anchor</topology>
    </subcellularLocation>
</comment>
<dbReference type="InterPro" id="IPR010131">
    <property type="entry name" value="MdtP/NodT-like"/>
</dbReference>
<evidence type="ECO:0000256" key="2">
    <source>
        <dbReference type="RuleBase" id="RU362097"/>
    </source>
</evidence>
<dbReference type="RefSeq" id="WP_129004256.1">
    <property type="nucleotide sequence ID" value="NZ_SDHZ01000002.1"/>
</dbReference>
<sequence>MRFLIYASLIVVTGITGCKVAQPVILPEARTMPAAFSAAQHDSTGIGDLTWRQFFKDPLLQQLIDTALHNNPDMQIAMQRIQTANALLLGAKNAMLPSVNAILSAGIDKYGDYTMNGVGNWDTNLSPNISGNQKIPYPVTPDFFLGLRSNWEIDVWKKLKNKKKAALAQLAASQEGKRLLTTMLVSQVAGYYFELMALDNQHRIIRRNTTLQESALEVVKAQKEGGRATQLAVQQMEAQLYNTQTFEYSIRREIVKAENQLNYLLGRYAQPVLRDSGFMQKAIPEKAIAGLPSTLLLRRPDIREAEWQLESAKADVAAARAAFMPSFQITPYAGINAFKAQLLFNGSSLTYGLLGGLTAPLFNQKQLQANYLVSTARNKEAWYQYQKTILNSFREVGTTIEQLNNTRQLYLLKQKQVTALSEAVASSRELYIAGYASYLEVITAQKGVLEAELELNEAKKAQFLYWIDLYRALGGGDK</sequence>
<keyword evidence="2" id="KW-0449">Lipoprotein</keyword>
<comment type="caution">
    <text evidence="3">The sequence shown here is derived from an EMBL/GenBank/DDBJ whole genome shotgun (WGS) entry which is preliminary data.</text>
</comment>
<comment type="similarity">
    <text evidence="1 2">Belongs to the outer membrane factor (OMF) (TC 1.B.17) family.</text>
</comment>
<dbReference type="GO" id="GO:0005886">
    <property type="term" value="C:plasma membrane"/>
    <property type="evidence" value="ECO:0007669"/>
    <property type="project" value="UniProtKB-SubCell"/>
</dbReference>
<dbReference type="PANTHER" id="PTHR30203:SF30">
    <property type="entry name" value="OUTER MEMBRANE PROTEIN-RELATED"/>
    <property type="match status" value="1"/>
</dbReference>
<dbReference type="NCBIfam" id="TIGR01845">
    <property type="entry name" value="outer_NodT"/>
    <property type="match status" value="1"/>
</dbReference>
<accession>A0A4Q1D679</accession>
<dbReference type="InterPro" id="IPR003423">
    <property type="entry name" value="OMP_efflux"/>
</dbReference>